<accession>A0A8S2VVC6</accession>
<proteinExistence type="predicted"/>
<sequence>GDYRRPGRGARQGGRSNADPNAPALDNPDDFPTLPKQ</sequence>
<evidence type="ECO:0000256" key="1">
    <source>
        <dbReference type="SAM" id="MobiDB-lite"/>
    </source>
</evidence>
<evidence type="ECO:0000313" key="2">
    <source>
        <dbReference type="EMBL" id="CAF4401600.1"/>
    </source>
</evidence>
<gene>
    <name evidence="2" type="ORF">SMN809_LOCUS30470</name>
    <name evidence="3" type="ORF">SMN809_LOCUS71703</name>
</gene>
<evidence type="ECO:0000313" key="4">
    <source>
        <dbReference type="Proteomes" id="UP000676336"/>
    </source>
</evidence>
<feature type="compositionally biased region" description="Low complexity" evidence="1">
    <location>
        <begin position="13"/>
        <end position="26"/>
    </location>
</feature>
<feature type="region of interest" description="Disordered" evidence="1">
    <location>
        <begin position="1"/>
        <end position="37"/>
    </location>
</feature>
<comment type="caution">
    <text evidence="2">The sequence shown here is derived from an EMBL/GenBank/DDBJ whole genome shotgun (WGS) entry which is preliminary data.</text>
</comment>
<dbReference type="EMBL" id="CAJOBI010324163">
    <property type="protein sequence ID" value="CAF5189400.1"/>
    <property type="molecule type" value="Genomic_DNA"/>
</dbReference>
<dbReference type="Proteomes" id="UP000676336">
    <property type="component" value="Unassembled WGS sequence"/>
</dbReference>
<protein>
    <submittedName>
        <fullName evidence="2">Uncharacterized protein</fullName>
    </submittedName>
</protein>
<dbReference type="AlphaFoldDB" id="A0A8S2VVC6"/>
<feature type="non-terminal residue" evidence="2">
    <location>
        <position position="1"/>
    </location>
</feature>
<organism evidence="2 4">
    <name type="scientific">Rotaria magnacalcarata</name>
    <dbReference type="NCBI Taxonomy" id="392030"/>
    <lineage>
        <taxon>Eukaryota</taxon>
        <taxon>Metazoa</taxon>
        <taxon>Spiralia</taxon>
        <taxon>Gnathifera</taxon>
        <taxon>Rotifera</taxon>
        <taxon>Eurotatoria</taxon>
        <taxon>Bdelloidea</taxon>
        <taxon>Philodinida</taxon>
        <taxon>Philodinidae</taxon>
        <taxon>Rotaria</taxon>
    </lineage>
</organism>
<name>A0A8S2VVC6_9BILA</name>
<reference evidence="2" key="1">
    <citation type="submission" date="2021-02" db="EMBL/GenBank/DDBJ databases">
        <authorList>
            <person name="Nowell W R."/>
        </authorList>
    </citation>
    <scope>NUCLEOTIDE SEQUENCE</scope>
</reference>
<evidence type="ECO:0000313" key="3">
    <source>
        <dbReference type="EMBL" id="CAF5189400.1"/>
    </source>
</evidence>
<dbReference type="EMBL" id="CAJOBI010057724">
    <property type="protein sequence ID" value="CAF4401600.1"/>
    <property type="molecule type" value="Genomic_DNA"/>
</dbReference>